<dbReference type="Proteomes" id="UP000749740">
    <property type="component" value="Unassembled WGS sequence"/>
</dbReference>
<comment type="caution">
    <text evidence="2">The sequence shown here is derived from an EMBL/GenBank/DDBJ whole genome shotgun (WGS) entry which is preliminary data.</text>
</comment>
<dbReference type="PANTHER" id="PTHR35525:SF3">
    <property type="entry name" value="BLL6575 PROTEIN"/>
    <property type="match status" value="1"/>
</dbReference>
<proteinExistence type="predicted"/>
<dbReference type="SUPFAM" id="SSF160904">
    <property type="entry name" value="Jann2411-like"/>
    <property type="match status" value="1"/>
</dbReference>
<evidence type="ECO:0000259" key="1">
    <source>
        <dbReference type="Pfam" id="PF11706"/>
    </source>
</evidence>
<sequence length="204" mass="23024">MTEWPEKTFLGGHPVLNFLNTAGGETKGRDVERLVDFEAFISWCEVSEVVSTEESSLLSQAASRSPGGSVDRLTSVRTFREATYGFLNAAVHGRPPESVDVALIEDACRKAYIAARLNSPDGRHFEWQLAVNENEIDLPMHRLALLTSTLITQTPVTDIRQCEMCSWLFIDSSTTKRRRWCSMALCGNRAKAQRHYYRSKDVKH</sequence>
<dbReference type="AlphaFoldDB" id="A0A9Q3QZD6"/>
<dbReference type="InterPro" id="IPR010852">
    <property type="entry name" value="ABATE"/>
</dbReference>
<dbReference type="InterPro" id="IPR023286">
    <property type="entry name" value="ABATE_dom_sf"/>
</dbReference>
<name>A0A9Q3QZD6_9HYPH</name>
<dbReference type="EMBL" id="JABDYC010000010">
    <property type="protein sequence ID" value="MBX5025818.1"/>
    <property type="molecule type" value="Genomic_DNA"/>
</dbReference>
<accession>A0A9Q3QZD6</accession>
<reference evidence="2" key="1">
    <citation type="submission" date="2020-04" db="EMBL/GenBank/DDBJ databases">
        <title>Global-level population genomics: horizontal gene transfer, symbiosis and evolution in Rhizobia.</title>
        <authorList>
            <person name="Gai Y."/>
        </authorList>
    </citation>
    <scope>NUCLEOTIDE SEQUENCE</scope>
    <source>
        <strain evidence="2">BLR57</strain>
    </source>
</reference>
<dbReference type="Pfam" id="PF11706">
    <property type="entry name" value="zf-CGNR"/>
    <property type="match status" value="1"/>
</dbReference>
<feature type="domain" description="Zinc finger CGNR" evidence="1">
    <location>
        <begin position="159"/>
        <end position="198"/>
    </location>
</feature>
<dbReference type="Pfam" id="PF07336">
    <property type="entry name" value="ABATE"/>
    <property type="match status" value="1"/>
</dbReference>
<dbReference type="PANTHER" id="PTHR35525">
    <property type="entry name" value="BLL6575 PROTEIN"/>
    <property type="match status" value="1"/>
</dbReference>
<dbReference type="Gene3D" id="1.10.3300.10">
    <property type="entry name" value="Jann2411-like domain"/>
    <property type="match status" value="1"/>
</dbReference>
<protein>
    <recommendedName>
        <fullName evidence="1">Zinc finger CGNR domain-containing protein</fullName>
    </recommendedName>
</protein>
<dbReference type="GeneID" id="66142910"/>
<dbReference type="RefSeq" id="WP_207244661.1">
    <property type="nucleotide sequence ID" value="NZ_CP071455.1"/>
</dbReference>
<dbReference type="InterPro" id="IPR021005">
    <property type="entry name" value="Znf_CGNR"/>
</dbReference>
<evidence type="ECO:0000313" key="2">
    <source>
        <dbReference type="EMBL" id="MBX5025818.1"/>
    </source>
</evidence>
<gene>
    <name evidence="2" type="ORF">HJB63_25200</name>
</gene>
<evidence type="ECO:0000313" key="3">
    <source>
        <dbReference type="Proteomes" id="UP000749740"/>
    </source>
</evidence>
<organism evidence="2 3">
    <name type="scientific">Rhizobium lentis</name>
    <dbReference type="NCBI Taxonomy" id="1138194"/>
    <lineage>
        <taxon>Bacteria</taxon>
        <taxon>Pseudomonadati</taxon>
        <taxon>Pseudomonadota</taxon>
        <taxon>Alphaproteobacteria</taxon>
        <taxon>Hyphomicrobiales</taxon>
        <taxon>Rhizobiaceae</taxon>
        <taxon>Rhizobium/Agrobacterium group</taxon>
        <taxon>Rhizobium</taxon>
    </lineage>
</organism>